<dbReference type="GO" id="GO:0038203">
    <property type="term" value="P:TORC2 signaling"/>
    <property type="evidence" value="ECO:0007669"/>
    <property type="project" value="TreeGrafter"/>
</dbReference>
<accession>A0A6G0IWT7</accession>
<comment type="similarity">
    <text evidence="1">Belongs to the PROTOR family.</text>
</comment>
<sequence>MPSHLLQLSNTSVWNSVQSAVIKVFQGGALQSNELYTLNESIRWLLKTEMGSFITDYFQNQLLTRGLSDVLDQVLLHSGDEQLVVLADMWDRFFTEILPTLQAIFYPVQGQELTVRQMALLAFRDLVLLKLHLEETLCGAASVPPAVTQMLLVLQGVHESGGPSLEYYQLERLVEIVVSPYLSNVLHKRNQLLLGQYH</sequence>
<dbReference type="SUPFAM" id="SSF74788">
    <property type="entry name" value="Cullin repeat-like"/>
    <property type="match status" value="1"/>
</dbReference>
<dbReference type="Proteomes" id="UP000424527">
    <property type="component" value="Unassembled WGS sequence"/>
</dbReference>
<gene>
    <name evidence="2" type="ORF">D5F01_LYC04656</name>
</gene>
<dbReference type="Pfam" id="PF08539">
    <property type="entry name" value="HbrB"/>
    <property type="match status" value="1"/>
</dbReference>
<keyword evidence="3" id="KW-1185">Reference proteome</keyword>
<dbReference type="EMBL" id="REGW02000005">
    <property type="protein sequence ID" value="KAE8295910.1"/>
    <property type="molecule type" value="Genomic_DNA"/>
</dbReference>
<dbReference type="AlphaFoldDB" id="A0A6G0IWT7"/>
<proteinExistence type="inferred from homology"/>
<dbReference type="GO" id="GO:0031932">
    <property type="term" value="C:TORC2 complex"/>
    <property type="evidence" value="ECO:0007669"/>
    <property type="project" value="TreeGrafter"/>
</dbReference>
<organism evidence="2 3">
    <name type="scientific">Larimichthys crocea</name>
    <name type="common">Large yellow croaker</name>
    <name type="synonym">Pseudosciaena crocea</name>
    <dbReference type="NCBI Taxonomy" id="215358"/>
    <lineage>
        <taxon>Eukaryota</taxon>
        <taxon>Metazoa</taxon>
        <taxon>Chordata</taxon>
        <taxon>Craniata</taxon>
        <taxon>Vertebrata</taxon>
        <taxon>Euteleostomi</taxon>
        <taxon>Actinopterygii</taxon>
        <taxon>Neopterygii</taxon>
        <taxon>Teleostei</taxon>
        <taxon>Neoteleostei</taxon>
        <taxon>Acanthomorphata</taxon>
        <taxon>Eupercaria</taxon>
        <taxon>Sciaenidae</taxon>
        <taxon>Larimichthys</taxon>
    </lineage>
</organism>
<dbReference type="PANTHER" id="PTHR32428">
    <property type="entry name" value="TARGET OF RAPAMYCIN COMPLEX 2 SUBUNIT BIT61-RELATED"/>
    <property type="match status" value="1"/>
</dbReference>
<evidence type="ECO:0000313" key="3">
    <source>
        <dbReference type="Proteomes" id="UP000424527"/>
    </source>
</evidence>
<dbReference type="PANTHER" id="PTHR32428:SF3">
    <property type="entry name" value="PROLINE-RICH PROTEIN 5-LIKE"/>
    <property type="match status" value="1"/>
</dbReference>
<comment type="caution">
    <text evidence="2">The sequence shown here is derived from an EMBL/GenBank/DDBJ whole genome shotgun (WGS) entry which is preliminary data.</text>
</comment>
<evidence type="ECO:0000313" key="2">
    <source>
        <dbReference type="EMBL" id="KAE8295910.1"/>
    </source>
</evidence>
<reference evidence="2 3" key="1">
    <citation type="submission" date="2019-07" db="EMBL/GenBank/DDBJ databases">
        <title>Chromosome genome assembly for large yellow croaker.</title>
        <authorList>
            <person name="Xiao S."/>
        </authorList>
    </citation>
    <scope>NUCLEOTIDE SEQUENCE [LARGE SCALE GENOMIC DNA]</scope>
    <source>
        <strain evidence="2">JMULYC20181020</strain>
        <tissue evidence="2">Muscle</tissue>
    </source>
</reference>
<dbReference type="InterPro" id="IPR016159">
    <property type="entry name" value="Cullin_repeat-like_dom_sf"/>
</dbReference>
<dbReference type="InterPro" id="IPR013745">
    <property type="entry name" value="Bit61/PRR5"/>
</dbReference>
<evidence type="ECO:0000256" key="1">
    <source>
        <dbReference type="ARBA" id="ARBA00010453"/>
    </source>
</evidence>
<name>A0A6G0IWT7_LARCR</name>
<protein>
    <submittedName>
        <fullName evidence="2">Proline-rich protein 5-like Protein observed with Rictor-2</fullName>
    </submittedName>
</protein>